<sequence>MARDPHSPPLACSLCDTVVHGDAAWAVHIANPAHEAAARKAADQPSWPVDLSKDKSYRCTFCKVSLTCACLAQHIRGAAHIVRQRAALGLAEIAREERAYGVEVLHLETGVDFGQLSIEEGAKGKTVKVVVKNVSAETLHIVRTKVAAPFRASISGNGRDIAPGAAVTVRIKFVHGETGVYDDRVEITLQRGSQDPMTVSRKLVAVVKGPMLGPLLPAPVVQAQGLPPNQAVLTEKMQLQWLIDCVPRLNSDSYTSSSASSDEESYTEGSVESLDESTSVCTQCKSASAVVYHSVGVQAC</sequence>
<dbReference type="OrthoDB" id="10658136at2759"/>
<gene>
    <name evidence="2" type="ORF">L227DRAFT_656770</name>
</gene>
<evidence type="ECO:0000313" key="2">
    <source>
        <dbReference type="EMBL" id="RPD55532.1"/>
    </source>
</evidence>
<dbReference type="Gene3D" id="2.60.40.10">
    <property type="entry name" value="Immunoglobulins"/>
    <property type="match status" value="1"/>
</dbReference>
<accession>A0A5C2RVA6</accession>
<evidence type="ECO:0000256" key="1">
    <source>
        <dbReference type="SAM" id="MobiDB-lite"/>
    </source>
</evidence>
<protein>
    <submittedName>
        <fullName evidence="2">Uncharacterized protein</fullName>
    </submittedName>
</protein>
<proteinExistence type="predicted"/>
<evidence type="ECO:0000313" key="3">
    <source>
        <dbReference type="Proteomes" id="UP000313359"/>
    </source>
</evidence>
<feature type="region of interest" description="Disordered" evidence="1">
    <location>
        <begin position="253"/>
        <end position="272"/>
    </location>
</feature>
<dbReference type="AlphaFoldDB" id="A0A5C2RVA6"/>
<dbReference type="Proteomes" id="UP000313359">
    <property type="component" value="Unassembled WGS sequence"/>
</dbReference>
<keyword evidence="3" id="KW-1185">Reference proteome</keyword>
<dbReference type="EMBL" id="ML122294">
    <property type="protein sequence ID" value="RPD55532.1"/>
    <property type="molecule type" value="Genomic_DNA"/>
</dbReference>
<organism evidence="2 3">
    <name type="scientific">Lentinus tigrinus ALCF2SS1-6</name>
    <dbReference type="NCBI Taxonomy" id="1328759"/>
    <lineage>
        <taxon>Eukaryota</taxon>
        <taxon>Fungi</taxon>
        <taxon>Dikarya</taxon>
        <taxon>Basidiomycota</taxon>
        <taxon>Agaricomycotina</taxon>
        <taxon>Agaricomycetes</taxon>
        <taxon>Polyporales</taxon>
        <taxon>Polyporaceae</taxon>
        <taxon>Lentinus</taxon>
    </lineage>
</organism>
<reference evidence="2" key="1">
    <citation type="journal article" date="2018" name="Genome Biol. Evol.">
        <title>Genomics and development of Lentinus tigrinus, a white-rot wood-decaying mushroom with dimorphic fruiting bodies.</title>
        <authorList>
            <person name="Wu B."/>
            <person name="Xu Z."/>
            <person name="Knudson A."/>
            <person name="Carlson A."/>
            <person name="Chen N."/>
            <person name="Kovaka S."/>
            <person name="LaButti K."/>
            <person name="Lipzen A."/>
            <person name="Pennachio C."/>
            <person name="Riley R."/>
            <person name="Schakwitz W."/>
            <person name="Umezawa K."/>
            <person name="Ohm R.A."/>
            <person name="Grigoriev I.V."/>
            <person name="Nagy L.G."/>
            <person name="Gibbons J."/>
            <person name="Hibbett D."/>
        </authorList>
    </citation>
    <scope>NUCLEOTIDE SEQUENCE [LARGE SCALE GENOMIC DNA]</scope>
    <source>
        <strain evidence="2">ALCF2SS1-6</strain>
    </source>
</reference>
<dbReference type="InterPro" id="IPR013783">
    <property type="entry name" value="Ig-like_fold"/>
</dbReference>
<name>A0A5C2RVA6_9APHY</name>